<dbReference type="RefSeq" id="WP_003354149.1">
    <property type="nucleotide sequence ID" value="NZ_JH414753.1"/>
</dbReference>
<dbReference type="SUPFAM" id="SSF47413">
    <property type="entry name" value="lambda repressor-like DNA-binding domains"/>
    <property type="match status" value="1"/>
</dbReference>
<name>G9QLB1_9BACI</name>
<dbReference type="AlphaFoldDB" id="G9QLB1"/>
<dbReference type="Pfam" id="PF01381">
    <property type="entry name" value="HTH_3"/>
    <property type="match status" value="1"/>
</dbReference>
<evidence type="ECO:0000313" key="3">
    <source>
        <dbReference type="Proteomes" id="UP000011747"/>
    </source>
</evidence>
<accession>G9QLB1</accession>
<dbReference type="InterPro" id="IPR001387">
    <property type="entry name" value="Cro/C1-type_HTH"/>
</dbReference>
<gene>
    <name evidence="2" type="ORF">HMPREF1015_02921</name>
</gene>
<organism evidence="2 3">
    <name type="scientific">Bacillus smithii 7_3_47FAA</name>
    <dbReference type="NCBI Taxonomy" id="665952"/>
    <lineage>
        <taxon>Bacteria</taxon>
        <taxon>Bacillati</taxon>
        <taxon>Bacillota</taxon>
        <taxon>Bacilli</taxon>
        <taxon>Bacillales</taxon>
        <taxon>Bacillaceae</taxon>
        <taxon>Bacillus</taxon>
    </lineage>
</organism>
<evidence type="ECO:0000259" key="1">
    <source>
        <dbReference type="PROSITE" id="PS50943"/>
    </source>
</evidence>
<protein>
    <recommendedName>
        <fullName evidence="1">HTH cro/C1-type domain-containing protein</fullName>
    </recommendedName>
</protein>
<comment type="caution">
    <text evidence="2">The sequence shown here is derived from an EMBL/GenBank/DDBJ whole genome shotgun (WGS) entry which is preliminary data.</text>
</comment>
<feature type="domain" description="HTH cro/C1-type" evidence="1">
    <location>
        <begin position="4"/>
        <end position="58"/>
    </location>
</feature>
<evidence type="ECO:0000313" key="2">
    <source>
        <dbReference type="EMBL" id="EHL78069.1"/>
    </source>
</evidence>
<dbReference type="Gene3D" id="1.10.260.40">
    <property type="entry name" value="lambda repressor-like DNA-binding domains"/>
    <property type="match status" value="1"/>
</dbReference>
<dbReference type="SMART" id="SM00530">
    <property type="entry name" value="HTH_XRE"/>
    <property type="match status" value="1"/>
</dbReference>
<proteinExistence type="predicted"/>
<dbReference type="GeneID" id="87582914"/>
<dbReference type="HOGENOM" id="CLU_066192_62_6_9"/>
<dbReference type="PROSITE" id="PS50943">
    <property type="entry name" value="HTH_CROC1"/>
    <property type="match status" value="1"/>
</dbReference>
<dbReference type="GO" id="GO:0003677">
    <property type="term" value="F:DNA binding"/>
    <property type="evidence" value="ECO:0007669"/>
    <property type="project" value="InterPro"/>
</dbReference>
<keyword evidence="3" id="KW-1185">Reference proteome</keyword>
<dbReference type="CDD" id="cd00093">
    <property type="entry name" value="HTH_XRE"/>
    <property type="match status" value="1"/>
</dbReference>
<dbReference type="EMBL" id="ACWF01000097">
    <property type="protein sequence ID" value="EHL78069.1"/>
    <property type="molecule type" value="Genomic_DNA"/>
</dbReference>
<sequence length="84" mass="10176">MTYLKKMREKMDFTQEDVAQAIGTTIRQYQRIEAGLSFCSREKLNKLEDFFQLPQRILFARNYEEIPSYYRGFLLNCKYKALFK</sequence>
<reference evidence="2 3" key="1">
    <citation type="submission" date="2011-09" db="EMBL/GenBank/DDBJ databases">
        <title>The Genome Sequence of Bacillus smithii 7_3_47FAA.</title>
        <authorList>
            <consortium name="The Broad Institute Genome Sequencing Platform"/>
            <person name="Earl A."/>
            <person name="Ward D."/>
            <person name="Feldgarden M."/>
            <person name="Gevers D."/>
            <person name="Daigneault M."/>
            <person name="Strauss J."/>
            <person name="Allen-Vercoe E."/>
            <person name="Young S.K."/>
            <person name="Zeng Q."/>
            <person name="Gargeya S."/>
            <person name="Fitzgerald M."/>
            <person name="Haas B."/>
            <person name="Abouelleil A."/>
            <person name="Alvarado L."/>
            <person name="Arachchi H.M."/>
            <person name="Berlin A."/>
            <person name="Brown A."/>
            <person name="Chapman S.B."/>
            <person name="Chen Z."/>
            <person name="Dunbar C."/>
            <person name="Freedman E."/>
            <person name="Gearin G."/>
            <person name="Goldberg J."/>
            <person name="Griggs A."/>
            <person name="Gujja S."/>
            <person name="Heiman D."/>
            <person name="Howarth C."/>
            <person name="Larson L."/>
            <person name="Lui A."/>
            <person name="MacDonald P.J.P."/>
            <person name="Montmayeur A."/>
            <person name="Murphy C."/>
            <person name="Neiman D."/>
            <person name="Pearson M."/>
            <person name="Priest M."/>
            <person name="Roberts A."/>
            <person name="Saif S."/>
            <person name="Shea T."/>
            <person name="Shenoy N."/>
            <person name="Sisk P."/>
            <person name="Stolte C."/>
            <person name="Sykes S."/>
            <person name="Wortman J."/>
            <person name="Nusbaum C."/>
            <person name="Birren B."/>
        </authorList>
    </citation>
    <scope>NUCLEOTIDE SEQUENCE [LARGE SCALE GENOMIC DNA]</scope>
    <source>
        <strain evidence="2 3">7_3_47FAA</strain>
    </source>
</reference>
<dbReference type="Proteomes" id="UP000011747">
    <property type="component" value="Unassembled WGS sequence"/>
</dbReference>
<dbReference type="PATRIC" id="fig|665952.3.peg.1831"/>
<dbReference type="InterPro" id="IPR010982">
    <property type="entry name" value="Lambda_DNA-bd_dom_sf"/>
</dbReference>